<dbReference type="PATRIC" id="fig|458.5.peg.2421"/>
<dbReference type="EMBL" id="LNYT01000022">
    <property type="protein sequence ID" value="KTD45525.1"/>
    <property type="molecule type" value="Genomic_DNA"/>
</dbReference>
<feature type="domain" description="Ribose-phosphate pyrophosphokinase N-terminal" evidence="10">
    <location>
        <begin position="60"/>
        <end position="170"/>
    </location>
</feature>
<dbReference type="GO" id="GO:0016301">
    <property type="term" value="F:kinase activity"/>
    <property type="evidence" value="ECO:0007669"/>
    <property type="project" value="UniProtKB-KW"/>
</dbReference>
<keyword evidence="5 11" id="KW-0418">Kinase</keyword>
<dbReference type="GO" id="GO:0005737">
    <property type="term" value="C:cytoplasm"/>
    <property type="evidence" value="ECO:0007669"/>
    <property type="project" value="TreeGrafter"/>
</dbReference>
<dbReference type="SUPFAM" id="SSF53271">
    <property type="entry name" value="PRTase-like"/>
    <property type="match status" value="2"/>
</dbReference>
<dbReference type="NCBIfam" id="NF005537">
    <property type="entry name" value="PRK07199.1"/>
    <property type="match status" value="1"/>
</dbReference>
<keyword evidence="6" id="KW-0067">ATP-binding</keyword>
<dbReference type="CDD" id="cd06223">
    <property type="entry name" value="PRTases_typeI"/>
    <property type="match status" value="1"/>
</dbReference>
<dbReference type="GO" id="GO:0006015">
    <property type="term" value="P:5-phosphoribose 1-diphosphate biosynthetic process"/>
    <property type="evidence" value="ECO:0007669"/>
    <property type="project" value="TreeGrafter"/>
</dbReference>
<accession>A0A0W0XLQ0</accession>
<dbReference type="STRING" id="458.Lrub_2322"/>
<dbReference type="GO" id="GO:0004749">
    <property type="term" value="F:ribose phosphate diphosphokinase activity"/>
    <property type="evidence" value="ECO:0007669"/>
    <property type="project" value="UniProtKB-EC"/>
</dbReference>
<dbReference type="PANTHER" id="PTHR10210">
    <property type="entry name" value="RIBOSE-PHOSPHATE DIPHOSPHOKINASE FAMILY MEMBER"/>
    <property type="match status" value="1"/>
</dbReference>
<dbReference type="InterPro" id="IPR029099">
    <property type="entry name" value="Pribosyltran_N"/>
</dbReference>
<dbReference type="InterPro" id="IPR029057">
    <property type="entry name" value="PRTase-like"/>
</dbReference>
<sequence>MPYVWRLALKLKLIYRTANQSGYLAGARISCGLDQQPQVRAQQRGLSVLNPGRDALKPILFSLFNASEISKRLTDALPMEAGDVTLHRFPDTEWYVKINSRINNREVIVVDSLNQPDQKILSLLFFAKTAKELGAKKIGLIAPYLPYLRQDKRFQEGEGVTSRYFAEWLSESFDWLMTIDPHLHRYSSLDEIYGIPTFVLHAASPAAAWIKNHVKKPIIIGPDRESQQWVADIAEKGHFPYMILEKKRRGDKDVAITGPTIPGFESFHPVIVDDIISTAGTMIEAVNYLQVAGVKSVTCLGVHALFAENAYSMLAGMKDTQIVTCNTISHTTNAIDVSDLIVDALVKNKLVKALKKQIGEEQ</sequence>
<evidence type="ECO:0000256" key="3">
    <source>
        <dbReference type="ARBA" id="ARBA00022727"/>
    </source>
</evidence>
<evidence type="ECO:0000313" key="11">
    <source>
        <dbReference type="EMBL" id="KTD45525.1"/>
    </source>
</evidence>
<evidence type="ECO:0000256" key="7">
    <source>
        <dbReference type="ARBA" id="ARBA00049535"/>
    </source>
</evidence>
<comment type="catalytic activity">
    <reaction evidence="7">
        <text>D-ribose 5-phosphate + ATP = 5-phospho-alpha-D-ribose 1-diphosphate + AMP + H(+)</text>
        <dbReference type="Rhea" id="RHEA:15609"/>
        <dbReference type="ChEBI" id="CHEBI:15378"/>
        <dbReference type="ChEBI" id="CHEBI:30616"/>
        <dbReference type="ChEBI" id="CHEBI:58017"/>
        <dbReference type="ChEBI" id="CHEBI:78346"/>
        <dbReference type="ChEBI" id="CHEBI:456215"/>
        <dbReference type="EC" id="2.7.6.1"/>
    </reaction>
</comment>
<name>A0A0W0XLQ0_9GAMM</name>
<evidence type="ECO:0000259" key="10">
    <source>
        <dbReference type="Pfam" id="PF13793"/>
    </source>
</evidence>
<keyword evidence="12" id="KW-1185">Reference proteome</keyword>
<dbReference type="GO" id="GO:0002189">
    <property type="term" value="C:ribose phosphate diphosphokinase complex"/>
    <property type="evidence" value="ECO:0007669"/>
    <property type="project" value="TreeGrafter"/>
</dbReference>
<dbReference type="PANTHER" id="PTHR10210:SF32">
    <property type="entry name" value="RIBOSE-PHOSPHATE PYROPHOSPHOKINASE 2"/>
    <property type="match status" value="1"/>
</dbReference>
<evidence type="ECO:0000256" key="5">
    <source>
        <dbReference type="ARBA" id="ARBA00022777"/>
    </source>
</evidence>
<comment type="caution">
    <text evidence="11">The sequence shown here is derived from an EMBL/GenBank/DDBJ whole genome shotgun (WGS) entry which is preliminary data.</text>
</comment>
<gene>
    <name evidence="11" type="ORF">Lrub_2322</name>
</gene>
<evidence type="ECO:0000256" key="2">
    <source>
        <dbReference type="ARBA" id="ARBA00022679"/>
    </source>
</evidence>
<dbReference type="AlphaFoldDB" id="A0A0W0XLQ0"/>
<proteinExistence type="inferred from homology"/>
<dbReference type="FunFam" id="3.40.50.2020:FF:000014">
    <property type="entry name" value="Ribose-phosphate pyrophosphokinase 1"/>
    <property type="match status" value="1"/>
</dbReference>
<dbReference type="Pfam" id="PF13793">
    <property type="entry name" value="Pribosyltran_N"/>
    <property type="match status" value="1"/>
</dbReference>
<dbReference type="EC" id="2.7.6.1" evidence="1"/>
<dbReference type="InterPro" id="IPR000836">
    <property type="entry name" value="PRTase_dom"/>
</dbReference>
<dbReference type="Pfam" id="PF00156">
    <property type="entry name" value="Pribosyltran"/>
    <property type="match status" value="1"/>
</dbReference>
<evidence type="ECO:0000259" key="9">
    <source>
        <dbReference type="Pfam" id="PF00156"/>
    </source>
</evidence>
<dbReference type="Proteomes" id="UP000054608">
    <property type="component" value="Unassembled WGS sequence"/>
</dbReference>
<dbReference type="GO" id="GO:0006164">
    <property type="term" value="P:purine nucleotide biosynthetic process"/>
    <property type="evidence" value="ECO:0007669"/>
    <property type="project" value="TreeGrafter"/>
</dbReference>
<evidence type="ECO:0000313" key="12">
    <source>
        <dbReference type="Proteomes" id="UP000054608"/>
    </source>
</evidence>
<evidence type="ECO:0000256" key="1">
    <source>
        <dbReference type="ARBA" id="ARBA00013247"/>
    </source>
</evidence>
<evidence type="ECO:0000256" key="4">
    <source>
        <dbReference type="ARBA" id="ARBA00022741"/>
    </source>
</evidence>
<organism evidence="11 12">
    <name type="scientific">Legionella rubrilucens</name>
    <dbReference type="NCBI Taxonomy" id="458"/>
    <lineage>
        <taxon>Bacteria</taxon>
        <taxon>Pseudomonadati</taxon>
        <taxon>Pseudomonadota</taxon>
        <taxon>Gammaproteobacteria</taxon>
        <taxon>Legionellales</taxon>
        <taxon>Legionellaceae</taxon>
        <taxon>Legionella</taxon>
    </lineage>
</organism>
<keyword evidence="2 11" id="KW-0808">Transferase</keyword>
<evidence type="ECO:0000256" key="8">
    <source>
        <dbReference type="RuleBase" id="RU004324"/>
    </source>
</evidence>
<dbReference type="NCBIfam" id="TIGR01251">
    <property type="entry name" value="ribP_PPkin"/>
    <property type="match status" value="1"/>
</dbReference>
<dbReference type="InterPro" id="IPR005946">
    <property type="entry name" value="Rib-P_diPkinase"/>
</dbReference>
<keyword evidence="4" id="KW-0547">Nucleotide-binding</keyword>
<keyword evidence="3 8" id="KW-0545">Nucleotide biosynthesis</keyword>
<dbReference type="GO" id="GO:0005524">
    <property type="term" value="F:ATP binding"/>
    <property type="evidence" value="ECO:0007669"/>
    <property type="project" value="UniProtKB-KW"/>
</dbReference>
<reference evidence="11 12" key="1">
    <citation type="submission" date="2015-11" db="EMBL/GenBank/DDBJ databases">
        <title>Genomic analysis of 38 Legionella species identifies large and diverse effector repertoires.</title>
        <authorList>
            <person name="Burstein D."/>
            <person name="Amaro F."/>
            <person name="Zusman T."/>
            <person name="Lifshitz Z."/>
            <person name="Cohen O."/>
            <person name="Gilbert J.A."/>
            <person name="Pupko T."/>
            <person name="Shuman H.A."/>
            <person name="Segal G."/>
        </authorList>
    </citation>
    <scope>NUCLEOTIDE SEQUENCE [LARGE SCALE GENOMIC DNA]</scope>
    <source>
        <strain evidence="11 12">WA-270A-C2</strain>
    </source>
</reference>
<dbReference type="GO" id="GO:0000287">
    <property type="term" value="F:magnesium ion binding"/>
    <property type="evidence" value="ECO:0007669"/>
    <property type="project" value="InterPro"/>
</dbReference>
<comment type="similarity">
    <text evidence="8">Belongs to the ribose-phosphate pyrophosphokinase family.</text>
</comment>
<protein>
    <recommendedName>
        <fullName evidence="1">ribose-phosphate diphosphokinase</fullName>
        <ecNumber evidence="1">2.7.6.1</ecNumber>
    </recommendedName>
</protein>
<dbReference type="Gene3D" id="3.40.50.2020">
    <property type="match status" value="2"/>
</dbReference>
<feature type="domain" description="Phosphoribosyltransferase" evidence="9">
    <location>
        <begin position="190"/>
        <end position="337"/>
    </location>
</feature>
<dbReference type="SMART" id="SM01400">
    <property type="entry name" value="Pribosyltran_N"/>
    <property type="match status" value="1"/>
</dbReference>
<evidence type="ECO:0000256" key="6">
    <source>
        <dbReference type="ARBA" id="ARBA00022840"/>
    </source>
</evidence>